<sequence>MTFGRKINVGRIISKKFIVAYKKRQENVNFLSLLETLCQYGNVLVHNNEETISNRGVVMKSIILSYLGKDMPQPSRPASTLSSLPEALHTFNDMFEQQVINTLKQFQH</sequence>
<dbReference type="AlphaFoldDB" id="A0A9D3ZXT8"/>
<name>A0A9D3ZXT8_9ROSI</name>
<organism evidence="1 2">
    <name type="scientific">Gossypium stocksii</name>
    <dbReference type="NCBI Taxonomy" id="47602"/>
    <lineage>
        <taxon>Eukaryota</taxon>
        <taxon>Viridiplantae</taxon>
        <taxon>Streptophyta</taxon>
        <taxon>Embryophyta</taxon>
        <taxon>Tracheophyta</taxon>
        <taxon>Spermatophyta</taxon>
        <taxon>Magnoliopsida</taxon>
        <taxon>eudicotyledons</taxon>
        <taxon>Gunneridae</taxon>
        <taxon>Pentapetalae</taxon>
        <taxon>rosids</taxon>
        <taxon>malvids</taxon>
        <taxon>Malvales</taxon>
        <taxon>Malvaceae</taxon>
        <taxon>Malvoideae</taxon>
        <taxon>Gossypium</taxon>
    </lineage>
</organism>
<protein>
    <submittedName>
        <fullName evidence="1">Uncharacterized protein</fullName>
    </submittedName>
</protein>
<accession>A0A9D3ZXT8</accession>
<evidence type="ECO:0000313" key="1">
    <source>
        <dbReference type="EMBL" id="KAH1073246.1"/>
    </source>
</evidence>
<reference evidence="1 2" key="1">
    <citation type="journal article" date="2021" name="Plant Biotechnol. J.">
        <title>Multi-omics assisted identification of the key and species-specific regulatory components of drought-tolerant mechanisms in Gossypium stocksii.</title>
        <authorList>
            <person name="Yu D."/>
            <person name="Ke L."/>
            <person name="Zhang D."/>
            <person name="Wu Y."/>
            <person name="Sun Y."/>
            <person name="Mei J."/>
            <person name="Sun J."/>
            <person name="Sun Y."/>
        </authorList>
    </citation>
    <scope>NUCLEOTIDE SEQUENCE [LARGE SCALE GENOMIC DNA]</scope>
    <source>
        <strain evidence="2">cv. E1</strain>
        <tissue evidence="1">Leaf</tissue>
    </source>
</reference>
<proteinExistence type="predicted"/>
<keyword evidence="2" id="KW-1185">Reference proteome</keyword>
<dbReference type="Proteomes" id="UP000828251">
    <property type="component" value="Unassembled WGS sequence"/>
</dbReference>
<evidence type="ECO:0000313" key="2">
    <source>
        <dbReference type="Proteomes" id="UP000828251"/>
    </source>
</evidence>
<gene>
    <name evidence="1" type="ORF">J1N35_025574</name>
</gene>
<dbReference type="EMBL" id="JAIQCV010000008">
    <property type="protein sequence ID" value="KAH1073246.1"/>
    <property type="molecule type" value="Genomic_DNA"/>
</dbReference>
<comment type="caution">
    <text evidence="1">The sequence shown here is derived from an EMBL/GenBank/DDBJ whole genome shotgun (WGS) entry which is preliminary data.</text>
</comment>